<evidence type="ECO:0000259" key="3">
    <source>
        <dbReference type="Pfam" id="PF03972"/>
    </source>
</evidence>
<evidence type="ECO:0000313" key="5">
    <source>
        <dbReference type="EMBL" id="EQD76448.1"/>
    </source>
</evidence>
<evidence type="ECO:0000259" key="4">
    <source>
        <dbReference type="Pfam" id="PF19305"/>
    </source>
</evidence>
<reference evidence="5" key="2">
    <citation type="journal article" date="2014" name="ISME J.">
        <title>Microbial stratification in low pH oxic and suboxic macroscopic growths along an acid mine drainage.</title>
        <authorList>
            <person name="Mendez-Garcia C."/>
            <person name="Mesa V."/>
            <person name="Sprenger R.R."/>
            <person name="Richter M."/>
            <person name="Diez M.S."/>
            <person name="Solano J."/>
            <person name="Bargiela R."/>
            <person name="Golyshina O.V."/>
            <person name="Manteca A."/>
            <person name="Ramos J.L."/>
            <person name="Gallego J.R."/>
            <person name="Llorente I."/>
            <person name="Martins Dos Santos V.A."/>
            <person name="Jensen O.N."/>
            <person name="Pelaez A.I."/>
            <person name="Sanchez J."/>
            <person name="Ferrer M."/>
        </authorList>
    </citation>
    <scope>NUCLEOTIDE SEQUENCE</scope>
</reference>
<dbReference type="AlphaFoldDB" id="T1C6D4"/>
<dbReference type="NCBIfam" id="NF006943">
    <property type="entry name" value="PRK09425.1"/>
    <property type="match status" value="1"/>
</dbReference>
<protein>
    <submittedName>
        <fullName evidence="5">2-methylcitrate dehydratase</fullName>
        <ecNumber evidence="5">4.2.1.79</ecNumber>
    </submittedName>
</protein>
<dbReference type="InterPro" id="IPR042188">
    <property type="entry name" value="MmgE/PrpD_sf_2"/>
</dbReference>
<dbReference type="GO" id="GO:0019679">
    <property type="term" value="P:propionate metabolic process, methylcitrate cycle"/>
    <property type="evidence" value="ECO:0007669"/>
    <property type="project" value="InterPro"/>
</dbReference>
<dbReference type="PANTHER" id="PTHR16943">
    <property type="entry name" value="2-METHYLCITRATE DEHYDRATASE-RELATED"/>
    <property type="match status" value="1"/>
</dbReference>
<reference evidence="5" key="1">
    <citation type="submission" date="2013-08" db="EMBL/GenBank/DDBJ databases">
        <authorList>
            <person name="Mendez C."/>
            <person name="Richter M."/>
            <person name="Ferrer M."/>
            <person name="Sanchez J."/>
        </authorList>
    </citation>
    <scope>NUCLEOTIDE SEQUENCE</scope>
</reference>
<sequence>MSLTRHEDRPDSGQISAQDRLSDPVLEAIADYVFSDKLPSALAYETAWLSLMDSIGVALRSLAHRSCTRLLGPWIPGGTVAHGARVPGTHFELDPIKAAFDTGALIRWLDYNDTWLAAEWAHPSDNLGALLAVADYLNQRAGAPSEVAVTIEHLLRAMIRAYEIQGILALTNSLNAVGVDHVVYVRVASAALATRLLGGSRAQVLSAVTGAFADGGTLRVYRHFPNTGTRKSWAAADATARGVQLALMSVKGEMGYPEVLTTPRWGFNDVVLKGAHLALARPLGSYVMENILYKVNYPAEFHGQTAAEAAVELHPEILGRLDQIERIDIETQRAALEIIDKAGPLKNPADRDHCLQFIVASALLRGRLLAEDYEDEPASDPRIDDLRTRMHVIENAEFTRHYYDLDKRFIGNAITIHFRDGSTSRRVAVEVPAGHRLRRSEAQPLLREKFMRSLDPLPQNQAQALAACFEQSWQVHSGWSVSKLLDLLIPA</sequence>
<feature type="domain" description="MmgE/PrpD C-terminal" evidence="4">
    <location>
        <begin position="297"/>
        <end position="469"/>
    </location>
</feature>
<comment type="similarity">
    <text evidence="1">Belongs to the PrpD family.</text>
</comment>
<dbReference type="Gene3D" id="1.10.4100.10">
    <property type="entry name" value="2-methylcitrate dehydratase PrpD"/>
    <property type="match status" value="1"/>
</dbReference>
<evidence type="ECO:0000256" key="2">
    <source>
        <dbReference type="ARBA" id="ARBA00023239"/>
    </source>
</evidence>
<dbReference type="Pfam" id="PF19305">
    <property type="entry name" value="MmgE_PrpD_C"/>
    <property type="match status" value="1"/>
</dbReference>
<dbReference type="Pfam" id="PF03972">
    <property type="entry name" value="MmgE_PrpD_N"/>
    <property type="match status" value="1"/>
</dbReference>
<dbReference type="GO" id="GO:0047547">
    <property type="term" value="F:2-methylcitrate dehydratase activity"/>
    <property type="evidence" value="ECO:0007669"/>
    <property type="project" value="UniProtKB-EC"/>
</dbReference>
<comment type="caution">
    <text evidence="5">The sequence shown here is derived from an EMBL/GenBank/DDBJ whole genome shotgun (WGS) entry which is preliminary data.</text>
</comment>
<dbReference type="InterPro" id="IPR036148">
    <property type="entry name" value="MmgE/PrpD_sf"/>
</dbReference>
<accession>T1C6D4</accession>
<proteinExistence type="inferred from homology"/>
<organism evidence="5">
    <name type="scientific">mine drainage metagenome</name>
    <dbReference type="NCBI Taxonomy" id="410659"/>
    <lineage>
        <taxon>unclassified sequences</taxon>
        <taxon>metagenomes</taxon>
        <taxon>ecological metagenomes</taxon>
    </lineage>
</organism>
<dbReference type="Gene3D" id="3.30.1330.120">
    <property type="entry name" value="2-methylcitrate dehydratase PrpD"/>
    <property type="match status" value="1"/>
</dbReference>
<evidence type="ECO:0000256" key="1">
    <source>
        <dbReference type="ARBA" id="ARBA00006174"/>
    </source>
</evidence>
<dbReference type="EC" id="4.2.1.79" evidence="5"/>
<dbReference type="InterPro" id="IPR005656">
    <property type="entry name" value="MmgE_PrpD"/>
</dbReference>
<dbReference type="GO" id="GO:0051537">
    <property type="term" value="F:2 iron, 2 sulfur cluster binding"/>
    <property type="evidence" value="ECO:0007669"/>
    <property type="project" value="InterPro"/>
</dbReference>
<dbReference type="SUPFAM" id="SSF103378">
    <property type="entry name" value="2-methylcitrate dehydratase PrpD"/>
    <property type="match status" value="1"/>
</dbReference>
<dbReference type="InterPro" id="IPR045337">
    <property type="entry name" value="MmgE_PrpD_C"/>
</dbReference>
<dbReference type="InterPro" id="IPR045336">
    <property type="entry name" value="MmgE_PrpD_N"/>
</dbReference>
<name>T1C6D4_9ZZZZ</name>
<gene>
    <name evidence="5" type="ORF">B1B_01670</name>
</gene>
<keyword evidence="2 5" id="KW-0456">Lyase</keyword>
<dbReference type="InterPro" id="IPR012705">
    <property type="entry name" value="2Me_IsoCit_deHydtase_PrpD"/>
</dbReference>
<dbReference type="NCBIfam" id="TIGR02330">
    <property type="entry name" value="prpD"/>
    <property type="match status" value="1"/>
</dbReference>
<dbReference type="InterPro" id="IPR042183">
    <property type="entry name" value="MmgE/PrpD_sf_1"/>
</dbReference>
<dbReference type="EMBL" id="AUZY01001054">
    <property type="protein sequence ID" value="EQD76448.1"/>
    <property type="molecule type" value="Genomic_DNA"/>
</dbReference>
<feature type="domain" description="MmgE/PrpD N-terminal" evidence="3">
    <location>
        <begin position="28"/>
        <end position="277"/>
    </location>
</feature>
<dbReference type="PANTHER" id="PTHR16943:SF16">
    <property type="entry name" value="2-METHYLCITRATE DEHYDRATASE-RELATED"/>
    <property type="match status" value="1"/>
</dbReference>